<dbReference type="EMBL" id="CP037423">
    <property type="protein sequence ID" value="QDV47077.1"/>
    <property type="molecule type" value="Genomic_DNA"/>
</dbReference>
<feature type="transmembrane region" description="Helical" evidence="8">
    <location>
        <begin position="595"/>
        <end position="614"/>
    </location>
</feature>
<dbReference type="InterPro" id="IPR049278">
    <property type="entry name" value="MS_channel_C"/>
</dbReference>
<evidence type="ECO:0000259" key="11">
    <source>
        <dbReference type="Pfam" id="PF12794"/>
    </source>
</evidence>
<dbReference type="InterPro" id="IPR010920">
    <property type="entry name" value="LSM_dom_sf"/>
</dbReference>
<dbReference type="Proteomes" id="UP000319004">
    <property type="component" value="Chromosome"/>
</dbReference>
<dbReference type="SUPFAM" id="SSF50182">
    <property type="entry name" value="Sm-like ribonucleoproteins"/>
    <property type="match status" value="1"/>
</dbReference>
<feature type="domain" description="Mechanosensitive ion channel MscS" evidence="10">
    <location>
        <begin position="963"/>
        <end position="1028"/>
    </location>
</feature>
<dbReference type="SUPFAM" id="SSF82861">
    <property type="entry name" value="Mechanosensitive channel protein MscS (YggB), transmembrane region"/>
    <property type="match status" value="1"/>
</dbReference>
<feature type="transmembrane region" description="Helical" evidence="8">
    <location>
        <begin position="721"/>
        <end position="742"/>
    </location>
</feature>
<dbReference type="PANTHER" id="PTHR30347">
    <property type="entry name" value="POTASSIUM CHANNEL RELATED"/>
    <property type="match status" value="1"/>
</dbReference>
<evidence type="ECO:0000256" key="1">
    <source>
        <dbReference type="ARBA" id="ARBA00004651"/>
    </source>
</evidence>
<feature type="transmembrane region" description="Helical" evidence="8">
    <location>
        <begin position="672"/>
        <end position="691"/>
    </location>
</feature>
<feature type="signal peptide" evidence="9">
    <location>
        <begin position="1"/>
        <end position="34"/>
    </location>
</feature>
<organism evidence="14 15">
    <name type="scientific">Stieleria neptunia</name>
    <dbReference type="NCBI Taxonomy" id="2527979"/>
    <lineage>
        <taxon>Bacteria</taxon>
        <taxon>Pseudomonadati</taxon>
        <taxon>Planctomycetota</taxon>
        <taxon>Planctomycetia</taxon>
        <taxon>Pirellulales</taxon>
        <taxon>Pirellulaceae</taxon>
        <taxon>Stieleria</taxon>
    </lineage>
</organism>
<dbReference type="InterPro" id="IPR052702">
    <property type="entry name" value="MscS-like_channel"/>
</dbReference>
<feature type="transmembrane region" description="Helical" evidence="8">
    <location>
        <begin position="921"/>
        <end position="942"/>
    </location>
</feature>
<feature type="transmembrane region" description="Helical" evidence="8">
    <location>
        <begin position="524"/>
        <end position="543"/>
    </location>
</feature>
<name>A0A518I216_9BACT</name>
<evidence type="ECO:0000256" key="4">
    <source>
        <dbReference type="ARBA" id="ARBA00022692"/>
    </source>
</evidence>
<evidence type="ECO:0000259" key="10">
    <source>
        <dbReference type="Pfam" id="PF00924"/>
    </source>
</evidence>
<dbReference type="RefSeq" id="WP_145391171.1">
    <property type="nucleotide sequence ID" value="NZ_CP037423.1"/>
</dbReference>
<dbReference type="InterPro" id="IPR011066">
    <property type="entry name" value="MscS_channel_C_sf"/>
</dbReference>
<dbReference type="InterPro" id="IPR023408">
    <property type="entry name" value="MscS_beta-dom_sf"/>
</dbReference>
<keyword evidence="15" id="KW-1185">Reference proteome</keyword>
<evidence type="ECO:0000256" key="8">
    <source>
        <dbReference type="SAM" id="Phobius"/>
    </source>
</evidence>
<proteinExistence type="inferred from homology"/>
<feature type="transmembrane region" description="Helical" evidence="8">
    <location>
        <begin position="754"/>
        <end position="774"/>
    </location>
</feature>
<feature type="coiled-coil region" evidence="7">
    <location>
        <begin position="140"/>
        <end position="167"/>
    </location>
</feature>
<dbReference type="Pfam" id="PF12795">
    <property type="entry name" value="MscS_porin"/>
    <property type="match status" value="1"/>
</dbReference>
<dbReference type="InterPro" id="IPR025692">
    <property type="entry name" value="MscS_IM_dom1"/>
</dbReference>
<evidence type="ECO:0000256" key="7">
    <source>
        <dbReference type="SAM" id="Coils"/>
    </source>
</evidence>
<evidence type="ECO:0000256" key="5">
    <source>
        <dbReference type="ARBA" id="ARBA00022989"/>
    </source>
</evidence>
<evidence type="ECO:0000256" key="9">
    <source>
        <dbReference type="SAM" id="SignalP"/>
    </source>
</evidence>
<keyword evidence="6 8" id="KW-0472">Membrane</keyword>
<feature type="domain" description="Mechanosensitive ion channel MscS C-terminal" evidence="13">
    <location>
        <begin position="1037"/>
        <end position="1119"/>
    </location>
</feature>
<evidence type="ECO:0000256" key="3">
    <source>
        <dbReference type="ARBA" id="ARBA00022475"/>
    </source>
</evidence>
<feature type="transmembrane region" description="Helical" evidence="8">
    <location>
        <begin position="948"/>
        <end position="975"/>
    </location>
</feature>
<dbReference type="Pfam" id="PF21082">
    <property type="entry name" value="MS_channel_3rd"/>
    <property type="match status" value="1"/>
</dbReference>
<dbReference type="GO" id="GO:0005886">
    <property type="term" value="C:plasma membrane"/>
    <property type="evidence" value="ECO:0007669"/>
    <property type="project" value="UniProtKB-SubCell"/>
</dbReference>
<evidence type="ECO:0000259" key="13">
    <source>
        <dbReference type="Pfam" id="PF21082"/>
    </source>
</evidence>
<keyword evidence="9" id="KW-0732">Signal</keyword>
<evidence type="ECO:0000313" key="15">
    <source>
        <dbReference type="Proteomes" id="UP000319004"/>
    </source>
</evidence>
<gene>
    <name evidence="14" type="primary">mscM_2</name>
    <name evidence="14" type="ORF">Enr13x_69860</name>
</gene>
<evidence type="ECO:0000313" key="14">
    <source>
        <dbReference type="EMBL" id="QDV47077.1"/>
    </source>
</evidence>
<protein>
    <submittedName>
        <fullName evidence="14">Miniconductance mechanosensitive channel MscM</fullName>
    </submittedName>
</protein>
<accession>A0A518I216</accession>
<dbReference type="Gene3D" id="1.10.287.1260">
    <property type="match status" value="1"/>
</dbReference>
<dbReference type="GO" id="GO:0008381">
    <property type="term" value="F:mechanosensitive monoatomic ion channel activity"/>
    <property type="evidence" value="ECO:0007669"/>
    <property type="project" value="UniProtKB-ARBA"/>
</dbReference>
<dbReference type="InterPro" id="IPR006686">
    <property type="entry name" value="MscS_channel_CS"/>
</dbReference>
<evidence type="ECO:0000256" key="2">
    <source>
        <dbReference type="ARBA" id="ARBA00008017"/>
    </source>
</evidence>
<keyword evidence="3" id="KW-1003">Cell membrane</keyword>
<dbReference type="Pfam" id="PF12794">
    <property type="entry name" value="MscS_TM"/>
    <property type="match status" value="1"/>
</dbReference>
<dbReference type="PANTHER" id="PTHR30347:SF1">
    <property type="entry name" value="MECHANOSENSITIVE CHANNEL MSCK"/>
    <property type="match status" value="1"/>
</dbReference>
<dbReference type="InterPro" id="IPR011014">
    <property type="entry name" value="MscS_channel_TM-2"/>
</dbReference>
<keyword evidence="4 8" id="KW-0812">Transmembrane</keyword>
<dbReference type="InterPro" id="IPR006685">
    <property type="entry name" value="MscS_channel_2nd"/>
</dbReference>
<feature type="chain" id="PRO_5022072530" evidence="9">
    <location>
        <begin position="35"/>
        <end position="1147"/>
    </location>
</feature>
<feature type="transmembrane region" description="Helical" evidence="8">
    <location>
        <begin position="649"/>
        <end position="666"/>
    </location>
</feature>
<dbReference type="Gene3D" id="3.30.70.100">
    <property type="match status" value="1"/>
</dbReference>
<feature type="domain" description="Mechanosensitive ion channel MscS porin" evidence="12">
    <location>
        <begin position="65"/>
        <end position="290"/>
    </location>
</feature>
<dbReference type="InterPro" id="IPR024393">
    <property type="entry name" value="MscS_porin"/>
</dbReference>
<reference evidence="14 15" key="1">
    <citation type="submission" date="2019-03" db="EMBL/GenBank/DDBJ databases">
        <title>Deep-cultivation of Planctomycetes and their phenomic and genomic characterization uncovers novel biology.</title>
        <authorList>
            <person name="Wiegand S."/>
            <person name="Jogler M."/>
            <person name="Boedeker C."/>
            <person name="Pinto D."/>
            <person name="Vollmers J."/>
            <person name="Rivas-Marin E."/>
            <person name="Kohn T."/>
            <person name="Peeters S.H."/>
            <person name="Heuer A."/>
            <person name="Rast P."/>
            <person name="Oberbeckmann S."/>
            <person name="Bunk B."/>
            <person name="Jeske O."/>
            <person name="Meyerdierks A."/>
            <person name="Storesund J.E."/>
            <person name="Kallscheuer N."/>
            <person name="Luecker S."/>
            <person name="Lage O.M."/>
            <person name="Pohl T."/>
            <person name="Merkel B.J."/>
            <person name="Hornburger P."/>
            <person name="Mueller R.-W."/>
            <person name="Bruemmer F."/>
            <person name="Labrenz M."/>
            <person name="Spormann A.M."/>
            <person name="Op den Camp H."/>
            <person name="Overmann J."/>
            <person name="Amann R."/>
            <person name="Jetten M.S.M."/>
            <person name="Mascher T."/>
            <person name="Medema M.H."/>
            <person name="Devos D.P."/>
            <person name="Kaster A.-K."/>
            <person name="Ovreas L."/>
            <person name="Rohde M."/>
            <person name="Galperin M.Y."/>
            <person name="Jogler C."/>
        </authorList>
    </citation>
    <scope>NUCLEOTIDE SEQUENCE [LARGE SCALE GENOMIC DNA]</scope>
    <source>
        <strain evidence="14 15">Enr13</strain>
    </source>
</reference>
<evidence type="ECO:0000256" key="6">
    <source>
        <dbReference type="ARBA" id="ARBA00023136"/>
    </source>
</evidence>
<dbReference type="Gene3D" id="2.30.30.60">
    <property type="match status" value="1"/>
</dbReference>
<feature type="transmembrane region" description="Helical" evidence="8">
    <location>
        <begin position="564"/>
        <end position="589"/>
    </location>
</feature>
<evidence type="ECO:0000259" key="12">
    <source>
        <dbReference type="Pfam" id="PF12795"/>
    </source>
</evidence>
<dbReference type="Pfam" id="PF00924">
    <property type="entry name" value="MS_channel_2nd"/>
    <property type="match status" value="1"/>
</dbReference>
<dbReference type="SUPFAM" id="SSF82689">
    <property type="entry name" value="Mechanosensitive channel protein MscS (YggB), C-terminal domain"/>
    <property type="match status" value="1"/>
</dbReference>
<feature type="domain" description="Mechanosensitive ion channel inner membrane" evidence="11">
    <location>
        <begin position="526"/>
        <end position="863"/>
    </location>
</feature>
<keyword evidence="7" id="KW-0175">Coiled coil</keyword>
<comment type="subcellular location">
    <subcellularLocation>
        <location evidence="1">Cell membrane</location>
        <topology evidence="1">Multi-pass membrane protein</topology>
    </subcellularLocation>
</comment>
<feature type="transmembrane region" description="Helical" evidence="8">
    <location>
        <begin position="830"/>
        <end position="848"/>
    </location>
</feature>
<feature type="transmembrane region" description="Helical" evidence="8">
    <location>
        <begin position="879"/>
        <end position="900"/>
    </location>
</feature>
<feature type="coiled-coil region" evidence="7">
    <location>
        <begin position="213"/>
        <end position="322"/>
    </location>
</feature>
<comment type="similarity">
    <text evidence="2">Belongs to the MscS (TC 1.A.23) family.</text>
</comment>
<sequence length="1147" mass="127258" precursor="true">MTPAQMPLARPIRRPHCLQCLTLLWVLVASVACTGQDAPPAPPAPPATPVVASNGPTADSIDADLAALELKTDLDEATKARLVAMLQQAKKTLQQGQSQQELAKQYSQMIGSVAARQAELRAKLDALAGQEPKLAADLTLADATQNLATLNAELAAASKQVTDLTAESARRRTRLTEIPGLLTAAENERAEVVKQQSQAAPVNESAIESQTRKTLLATRAEELSTRIESLQNEQSAYTATVDLLPLERKLAEANVAQLRRQTDLLQAAVLEMQKDQVRATAANLEQTVNAVPVNLRGLAKKNVELAELQKKLIEQAAETQQNLLGVKAAIEDVKADQQSSKERIDAVGLTDALGVILRQQRDEAKALKNKFRPRDDLNAKVEEYQISTFRLEDELSDINQGLAQREVPQLDSDATEFAWKDLSQDEAEWVLYRKRQELIEETLQSQNAVLQSMLNSDTQRRELVLLIDQFIDAIDVHLFWTKDAPTISLGELAVAPELVQWVSSPTSWSKAVEQMVLTVTLKPLRSLGLIVVAFAVLFGRAWARKRIKHEGEEATKINVGFDSTLRALAATFVVAMVWPVCLGTFAYLILKTTPADPFVHGFGDALAMVALYVASRELLGKVCRDQGVAECHFGWTDGLRRHLRRHLRWYTWVGGLIVFPMGLFFEHPDTDVRIFAIRVLSTALFLVTAVFHHVMLRQRSPLYVQLILDHPSSLLYRMRKVLWGLAVLLPVLCALMALAGYLETTFRLGHSLQMTFLLLVATVLMHGLLTRWLMLRRRDLARRKAMELRQRRLKEMEGTEGQAIASQAGIVLEEENAADLDKLDEQGRQTAVVFASLLVLVGIGWIWSDLVPALTYFDDVSLWNVGTGENIETVSLLDVMYSLLGLTLMIYATGVVPRVFELMVRGRTSLDGGARYAIATLMRYVIVVVGSFIILSLLSVPYNQLGWLLAAASVGLGFGLQEIVANFVSGIILLLERPVRVGDVVTIDGTTGIVSRIQMRATTVTNWDRKELVIPNKDLITQKLLNWSLTNVINRLTIEIGVEYGSDPDQVRELLYKVVRSHPLVLTDPAPLINFDTFGDSSLNFAVRFFLEKLDNRIEVTHQINTAIAEALEQAGITIPFPQRDLHLDVNGDGTSLPLSIRRDEDR</sequence>
<dbReference type="KEGG" id="snep:Enr13x_69860"/>
<dbReference type="AlphaFoldDB" id="A0A518I216"/>
<dbReference type="PROSITE" id="PS01246">
    <property type="entry name" value="UPF0003"/>
    <property type="match status" value="1"/>
</dbReference>
<keyword evidence="5 8" id="KW-1133">Transmembrane helix</keyword>
<dbReference type="OrthoDB" id="9809206at2"/>